<proteinExistence type="predicted"/>
<sequence length="167" mass="19710">MKLKKKHIEVQQVDANVNEEKSKLEENEFRLKCHYAIDEYDEFYKKIYIRTVPYLLNENLSVELYKYGQKVCVFFNLKQDLGCASYLPSNRSSVKVTLENNQIITFYHSWDMYCGDFSFKGRLSSSQINRLKTSPIKSISLKGTKHSIDILNIAYNEFFMDKLKCIE</sequence>
<dbReference type="Proteomes" id="UP001303407">
    <property type="component" value="Chromosome"/>
</dbReference>
<organism evidence="1 2">
    <name type="scientific">Thalassobellus suaedae</name>
    <dbReference type="NCBI Taxonomy" id="3074124"/>
    <lineage>
        <taxon>Bacteria</taxon>
        <taxon>Pseudomonadati</taxon>
        <taxon>Bacteroidota</taxon>
        <taxon>Flavobacteriia</taxon>
        <taxon>Flavobacteriales</taxon>
        <taxon>Flavobacteriaceae</taxon>
        <taxon>Thalassobellus</taxon>
    </lineage>
</organism>
<gene>
    <name evidence="1" type="ORF">RHP49_02430</name>
</gene>
<evidence type="ECO:0000313" key="2">
    <source>
        <dbReference type="Proteomes" id="UP001303407"/>
    </source>
</evidence>
<accession>A0ABY9Y4Y4</accession>
<name>A0ABY9Y4Y4_9FLAO</name>
<protein>
    <submittedName>
        <fullName evidence="1">Uncharacterized protein</fullName>
    </submittedName>
</protein>
<keyword evidence="2" id="KW-1185">Reference proteome</keyword>
<reference evidence="1 2" key="1">
    <citation type="submission" date="2023-09" db="EMBL/GenBank/DDBJ databases">
        <title>Thalassobella suaedae gen. nov., sp. nov., a marine bacterium of the family Flavobacteriaceae isolated from a halophyte Suaeda japonica.</title>
        <authorList>
            <person name="Lee S.Y."/>
            <person name="Hwang C.Y."/>
        </authorList>
    </citation>
    <scope>NUCLEOTIDE SEQUENCE [LARGE SCALE GENOMIC DNA]</scope>
    <source>
        <strain evidence="1 2">HL-DH10</strain>
    </source>
</reference>
<evidence type="ECO:0000313" key="1">
    <source>
        <dbReference type="EMBL" id="WNH13117.1"/>
    </source>
</evidence>
<dbReference type="EMBL" id="CP134536">
    <property type="protein sequence ID" value="WNH13117.1"/>
    <property type="molecule type" value="Genomic_DNA"/>
</dbReference>
<dbReference type="RefSeq" id="WP_415863095.1">
    <property type="nucleotide sequence ID" value="NZ_CP134536.1"/>
</dbReference>